<dbReference type="GO" id="GO:0071424">
    <property type="term" value="F:rRNA (cytosine-N4-)-methyltransferase activity"/>
    <property type="evidence" value="ECO:0007669"/>
    <property type="project" value="UniProtKB-UniRule"/>
</dbReference>
<dbReference type="EC" id="2.1.1.199" evidence="6"/>
<dbReference type="NCBIfam" id="TIGR00006">
    <property type="entry name" value="16S rRNA (cytosine(1402)-N(4))-methyltransferase RsmH"/>
    <property type="match status" value="1"/>
</dbReference>
<dbReference type="PANTHER" id="PTHR11265:SF0">
    <property type="entry name" value="12S RRNA N4-METHYLCYTIDINE METHYLTRANSFERASE"/>
    <property type="match status" value="1"/>
</dbReference>
<feature type="binding site" evidence="6">
    <location>
        <position position="89"/>
    </location>
    <ligand>
        <name>S-adenosyl-L-methionine</name>
        <dbReference type="ChEBI" id="CHEBI:59789"/>
    </ligand>
</feature>
<evidence type="ECO:0000313" key="7">
    <source>
        <dbReference type="EMBL" id="BDS08417.1"/>
    </source>
</evidence>
<dbReference type="InterPro" id="IPR002903">
    <property type="entry name" value="RsmH"/>
</dbReference>
<dbReference type="HAMAP" id="MF_01007">
    <property type="entry name" value="16SrRNA_methyltr_H"/>
    <property type="match status" value="1"/>
</dbReference>
<reference evidence="7" key="1">
    <citation type="submission" date="2024-07" db="EMBL/GenBank/DDBJ databases">
        <title>Complete genome sequence of Verrucomicrobiaceae bacterium NT6N.</title>
        <authorList>
            <person name="Huang C."/>
            <person name="Takami H."/>
            <person name="Hamasaki K."/>
        </authorList>
    </citation>
    <scope>NUCLEOTIDE SEQUENCE</scope>
    <source>
        <strain evidence="7">NT6N</strain>
    </source>
</reference>
<dbReference type="EMBL" id="AP026866">
    <property type="protein sequence ID" value="BDS08417.1"/>
    <property type="molecule type" value="Genomic_DNA"/>
</dbReference>
<dbReference type="Gene3D" id="3.40.50.150">
    <property type="entry name" value="Vaccinia Virus protein VP39"/>
    <property type="match status" value="1"/>
</dbReference>
<dbReference type="Pfam" id="PF01795">
    <property type="entry name" value="Methyltransf_5"/>
    <property type="match status" value="1"/>
</dbReference>
<protein>
    <recommendedName>
        <fullName evidence="6">Ribosomal RNA small subunit methyltransferase H</fullName>
        <ecNumber evidence="6">2.1.1.199</ecNumber>
    </recommendedName>
    <alternativeName>
        <fullName evidence="6">16S rRNA m(4)C1402 methyltransferase</fullName>
    </alternativeName>
    <alternativeName>
        <fullName evidence="6">rRNA (cytosine-N(4)-)-methyltransferase RsmH</fullName>
    </alternativeName>
</protein>
<evidence type="ECO:0000256" key="4">
    <source>
        <dbReference type="ARBA" id="ARBA00022679"/>
    </source>
</evidence>
<keyword evidence="4 6" id="KW-0808">Transferase</keyword>
<dbReference type="GO" id="GO:0070475">
    <property type="term" value="P:rRNA base methylation"/>
    <property type="evidence" value="ECO:0007669"/>
    <property type="project" value="UniProtKB-UniRule"/>
</dbReference>
<comment type="catalytic activity">
    <reaction evidence="6">
        <text>cytidine(1402) in 16S rRNA + S-adenosyl-L-methionine = N(4)-methylcytidine(1402) in 16S rRNA + S-adenosyl-L-homocysteine + H(+)</text>
        <dbReference type="Rhea" id="RHEA:42928"/>
        <dbReference type="Rhea" id="RHEA-COMP:10286"/>
        <dbReference type="Rhea" id="RHEA-COMP:10287"/>
        <dbReference type="ChEBI" id="CHEBI:15378"/>
        <dbReference type="ChEBI" id="CHEBI:57856"/>
        <dbReference type="ChEBI" id="CHEBI:59789"/>
        <dbReference type="ChEBI" id="CHEBI:74506"/>
        <dbReference type="ChEBI" id="CHEBI:82748"/>
        <dbReference type="EC" id="2.1.1.199"/>
    </reaction>
</comment>
<evidence type="ECO:0000256" key="3">
    <source>
        <dbReference type="ARBA" id="ARBA00022603"/>
    </source>
</evidence>
<feature type="binding site" evidence="6">
    <location>
        <begin position="72"/>
        <end position="74"/>
    </location>
    <ligand>
        <name>S-adenosyl-L-methionine</name>
        <dbReference type="ChEBI" id="CHEBI:59789"/>
    </ligand>
</feature>
<organism evidence="7">
    <name type="scientific">Oceaniferula spumae</name>
    <dbReference type="NCBI Taxonomy" id="2979115"/>
    <lineage>
        <taxon>Bacteria</taxon>
        <taxon>Pseudomonadati</taxon>
        <taxon>Verrucomicrobiota</taxon>
        <taxon>Verrucomicrobiia</taxon>
        <taxon>Verrucomicrobiales</taxon>
        <taxon>Verrucomicrobiaceae</taxon>
        <taxon>Oceaniferula</taxon>
    </lineage>
</organism>
<dbReference type="GO" id="GO:0005737">
    <property type="term" value="C:cytoplasm"/>
    <property type="evidence" value="ECO:0007669"/>
    <property type="project" value="UniProtKB-SubCell"/>
</dbReference>
<gene>
    <name evidence="7" type="primary">rsmH_2</name>
    <name evidence="6" type="synonym">rsmH</name>
    <name evidence="7" type="ORF">NT6N_34570</name>
</gene>
<dbReference type="FunFam" id="1.10.150.170:FF:000003">
    <property type="entry name" value="Ribosomal RNA small subunit methyltransferase H"/>
    <property type="match status" value="1"/>
</dbReference>
<evidence type="ECO:0000256" key="6">
    <source>
        <dbReference type="HAMAP-Rule" id="MF_01007"/>
    </source>
</evidence>
<feature type="binding site" evidence="6">
    <location>
        <position position="137"/>
    </location>
    <ligand>
        <name>S-adenosyl-L-methionine</name>
        <dbReference type="ChEBI" id="CHEBI:59789"/>
    </ligand>
</feature>
<comment type="function">
    <text evidence="6">Specifically methylates the N4 position of cytidine in position 1402 (C1402) of 16S rRNA.</text>
</comment>
<dbReference type="AlphaFoldDB" id="A0AAT9FR98"/>
<dbReference type="CDD" id="cd02440">
    <property type="entry name" value="AdoMet_MTases"/>
    <property type="match status" value="1"/>
</dbReference>
<feature type="binding site" evidence="6">
    <location>
        <position position="144"/>
    </location>
    <ligand>
        <name>S-adenosyl-L-methionine</name>
        <dbReference type="ChEBI" id="CHEBI:59789"/>
    </ligand>
</feature>
<dbReference type="InterPro" id="IPR023397">
    <property type="entry name" value="SAM-dep_MeTrfase_MraW_recog"/>
</dbReference>
<name>A0AAT9FR98_9BACT</name>
<sequence>MLFKHTKLVVAGIGMTWRESRPSDSSLSTICSMESNESTKGDYHVPVLLPEVLHFMAPAEGKVLVDGTLGGGGHTEAMLKTGATVIGIDQDEQALAFARERLAAYADRFTALKGNFASMPQLLADAGHQQVDGILVDIGVSSWQLDEAERGFSFAKDGPLDMRMNQSSGQTAADLVNTASEQELKTIFFEYGEERASNKIVRRIIERREQKPFLTTLDLADVIASVVPRGGKSHPATRVFQALRIAVNDELGVLRKLLEQSAEMLRPGGRLAVITFHSLEDRIVKQFFKKASETHVDRKEWPEPRPNPDYHFKLLTRRPVVAGEGELKLNRRSRSAKLRVVEKIDISNA</sequence>
<keyword evidence="3 6" id="KW-0489">Methyltransferase</keyword>
<evidence type="ECO:0000256" key="5">
    <source>
        <dbReference type="ARBA" id="ARBA00022691"/>
    </source>
</evidence>
<comment type="similarity">
    <text evidence="1 6">Belongs to the methyltransferase superfamily. RsmH family.</text>
</comment>
<evidence type="ECO:0000256" key="1">
    <source>
        <dbReference type="ARBA" id="ARBA00010396"/>
    </source>
</evidence>
<keyword evidence="6" id="KW-0963">Cytoplasm</keyword>
<dbReference type="SUPFAM" id="SSF81799">
    <property type="entry name" value="Putative methyltransferase TM0872, insert domain"/>
    <property type="match status" value="1"/>
</dbReference>
<dbReference type="InterPro" id="IPR029063">
    <property type="entry name" value="SAM-dependent_MTases_sf"/>
</dbReference>
<evidence type="ECO:0000256" key="2">
    <source>
        <dbReference type="ARBA" id="ARBA00022552"/>
    </source>
</evidence>
<dbReference type="Gene3D" id="1.10.150.170">
    <property type="entry name" value="Putative methyltransferase TM0872, insert domain"/>
    <property type="match status" value="1"/>
</dbReference>
<proteinExistence type="inferred from homology"/>
<dbReference type="SUPFAM" id="SSF53335">
    <property type="entry name" value="S-adenosyl-L-methionine-dependent methyltransferases"/>
    <property type="match status" value="1"/>
</dbReference>
<keyword evidence="5 6" id="KW-0949">S-adenosyl-L-methionine</keyword>
<dbReference type="PIRSF" id="PIRSF004486">
    <property type="entry name" value="MraW"/>
    <property type="match status" value="1"/>
</dbReference>
<keyword evidence="2 6" id="KW-0698">rRNA processing</keyword>
<feature type="binding site" evidence="6">
    <location>
        <position position="116"/>
    </location>
    <ligand>
        <name>S-adenosyl-L-methionine</name>
        <dbReference type="ChEBI" id="CHEBI:59789"/>
    </ligand>
</feature>
<dbReference type="KEGG" id="osu:NT6N_34570"/>
<dbReference type="PANTHER" id="PTHR11265">
    <property type="entry name" value="S-ADENOSYL-METHYLTRANSFERASE MRAW"/>
    <property type="match status" value="1"/>
</dbReference>
<accession>A0AAT9FR98</accession>
<comment type="subcellular location">
    <subcellularLocation>
        <location evidence="6">Cytoplasm</location>
    </subcellularLocation>
</comment>